<feature type="compositionally biased region" description="Acidic residues" evidence="4">
    <location>
        <begin position="415"/>
        <end position="434"/>
    </location>
</feature>
<organism evidence="6 7">
    <name type="scientific">Nocardia cyriacigeorgica</name>
    <dbReference type="NCBI Taxonomy" id="135487"/>
    <lineage>
        <taxon>Bacteria</taxon>
        <taxon>Bacillati</taxon>
        <taxon>Actinomycetota</taxon>
        <taxon>Actinomycetes</taxon>
        <taxon>Mycobacteriales</taxon>
        <taxon>Nocardiaceae</taxon>
        <taxon>Nocardia</taxon>
    </lineage>
</organism>
<evidence type="ECO:0000259" key="5">
    <source>
        <dbReference type="PROSITE" id="PS50901"/>
    </source>
</evidence>
<dbReference type="PANTHER" id="PTHR22683:SF41">
    <property type="entry name" value="DNA TRANSLOCASE FTSK"/>
    <property type="match status" value="1"/>
</dbReference>
<dbReference type="InterPro" id="IPR002543">
    <property type="entry name" value="FtsK_dom"/>
</dbReference>
<comment type="caution">
    <text evidence="6">The sequence shown here is derived from an EMBL/GenBank/DDBJ whole genome shotgun (WGS) entry which is preliminary data.</text>
</comment>
<evidence type="ECO:0000313" key="7">
    <source>
        <dbReference type="Proteomes" id="UP000468928"/>
    </source>
</evidence>
<dbReference type="AlphaFoldDB" id="A0A6P1DI34"/>
<dbReference type="Proteomes" id="UP000468928">
    <property type="component" value="Unassembled WGS sequence"/>
</dbReference>
<dbReference type="SUPFAM" id="SSF52540">
    <property type="entry name" value="P-loop containing nucleoside triphosphate hydrolases"/>
    <property type="match status" value="1"/>
</dbReference>
<feature type="domain" description="FtsK" evidence="5">
    <location>
        <begin position="157"/>
        <end position="346"/>
    </location>
</feature>
<dbReference type="GO" id="GO:0005524">
    <property type="term" value="F:ATP binding"/>
    <property type="evidence" value="ECO:0007669"/>
    <property type="project" value="UniProtKB-UniRule"/>
</dbReference>
<sequence>MSAVAAIVSAGIIGASGLMWRWSRAASHPVPSPQDQVATAPPELRPAVSIITDPEQLALMWPALKLGDPRRGYPNIVAAEYTSAGLAFEVQMLGGQSFKDWNKDDTLAALADYLAVPEVLATASDPGFVRLEARTVDTLAEPRSIGDLLAFGVDLEAVPVGVTETFDVWRLRVLYGHILIAGATGSGKGSVLWSLIAGVGPAIEAGLVDVWLGDGKGGAEFGRGEQLWVRFEWDADGILGMLAEAVEVMRERLSRMRTTGVRKHVPTKDEPLILVVIDEAAALSSYSTRDQQEEFRRLTGLLLSQGRAAAVSVVAALQDPSKETMPNRQLFPVRVGLRLDEPTQSTMVHGQGSRDRGALCDKISELTPGVGYVGEDGTTEFVRVRAFWVSDTDIDRIVGTYAPTQPDLAPKGDYSDFDPDYIPGDDDPDGLVAA</sequence>
<dbReference type="GO" id="GO:0003677">
    <property type="term" value="F:DNA binding"/>
    <property type="evidence" value="ECO:0007669"/>
    <property type="project" value="InterPro"/>
</dbReference>
<dbReference type="EMBL" id="JAAGUZ010000135">
    <property type="protein sequence ID" value="NEW48223.1"/>
    <property type="molecule type" value="Genomic_DNA"/>
</dbReference>
<dbReference type="PROSITE" id="PS50901">
    <property type="entry name" value="FTSK"/>
    <property type="match status" value="1"/>
</dbReference>
<evidence type="ECO:0000256" key="3">
    <source>
        <dbReference type="PROSITE-ProRule" id="PRU00289"/>
    </source>
</evidence>
<proteinExistence type="predicted"/>
<keyword evidence="1 3" id="KW-0547">Nucleotide-binding</keyword>
<evidence type="ECO:0000256" key="2">
    <source>
        <dbReference type="ARBA" id="ARBA00022840"/>
    </source>
</evidence>
<protein>
    <recommendedName>
        <fullName evidence="5">FtsK domain-containing protein</fullName>
    </recommendedName>
</protein>
<name>A0A6P1DI34_9NOCA</name>
<dbReference type="InterPro" id="IPR027417">
    <property type="entry name" value="P-loop_NTPase"/>
</dbReference>
<accession>A0A6P1DI34</accession>
<dbReference type="RefSeq" id="WP_163827869.1">
    <property type="nucleotide sequence ID" value="NZ_JAAGUY010000042.1"/>
</dbReference>
<evidence type="ECO:0000256" key="1">
    <source>
        <dbReference type="ARBA" id="ARBA00022741"/>
    </source>
</evidence>
<gene>
    <name evidence="6" type="ORF">GV789_27925</name>
</gene>
<feature type="binding site" evidence="3">
    <location>
        <begin position="182"/>
        <end position="189"/>
    </location>
    <ligand>
        <name>ATP</name>
        <dbReference type="ChEBI" id="CHEBI:30616"/>
    </ligand>
</feature>
<reference evidence="6 7" key="1">
    <citation type="submission" date="2020-01" db="EMBL/GenBank/DDBJ databases">
        <title>Genetics and antimicrobial susceptibilities of Nocardia species isolated from the soil; a comparison with species isolated from humans.</title>
        <authorList>
            <person name="Carrasco G."/>
            <person name="Monzon S."/>
            <person name="Sansegundo M."/>
            <person name="Garcia E."/>
            <person name="Garrido N."/>
            <person name="Medina M.J."/>
            <person name="Villalon P."/>
            <person name="Ramirez-Arocha A.C."/>
            <person name="Jimenez P."/>
            <person name="Cuesta I."/>
            <person name="Valdezate S."/>
        </authorList>
    </citation>
    <scope>NUCLEOTIDE SEQUENCE [LARGE SCALE GENOMIC DNA]</scope>
    <source>
        <strain evidence="6 7">CNM20110639</strain>
    </source>
</reference>
<feature type="region of interest" description="Disordered" evidence="4">
    <location>
        <begin position="402"/>
        <end position="434"/>
    </location>
</feature>
<dbReference type="PANTHER" id="PTHR22683">
    <property type="entry name" value="SPORULATION PROTEIN RELATED"/>
    <property type="match status" value="1"/>
</dbReference>
<dbReference type="Gene3D" id="3.40.50.300">
    <property type="entry name" value="P-loop containing nucleotide triphosphate hydrolases"/>
    <property type="match status" value="1"/>
</dbReference>
<evidence type="ECO:0000313" key="6">
    <source>
        <dbReference type="EMBL" id="NEW48223.1"/>
    </source>
</evidence>
<dbReference type="InterPro" id="IPR050206">
    <property type="entry name" value="FtsK/SpoIIIE/SftA"/>
</dbReference>
<evidence type="ECO:0000256" key="4">
    <source>
        <dbReference type="SAM" id="MobiDB-lite"/>
    </source>
</evidence>
<dbReference type="Pfam" id="PF01580">
    <property type="entry name" value="FtsK_SpoIIIE"/>
    <property type="match status" value="1"/>
</dbReference>
<keyword evidence="2 3" id="KW-0067">ATP-binding</keyword>